<dbReference type="KEGG" id="ebz:J7S26_01555"/>
<organism evidence="2 3">
    <name type="scientific">Xiamenia xianingshaonis</name>
    <dbReference type="NCBI Taxonomy" id="2682776"/>
    <lineage>
        <taxon>Bacteria</taxon>
        <taxon>Bacillati</taxon>
        <taxon>Actinomycetota</taxon>
        <taxon>Coriobacteriia</taxon>
        <taxon>Eggerthellales</taxon>
        <taxon>Eggerthellaceae</taxon>
        <taxon>Xiamenia</taxon>
    </lineage>
</organism>
<protein>
    <submittedName>
        <fullName evidence="2">HAD family hydrolase</fullName>
    </submittedName>
</protein>
<proteinExistence type="predicted"/>
<dbReference type="SUPFAM" id="SSF56784">
    <property type="entry name" value="HAD-like"/>
    <property type="match status" value="1"/>
</dbReference>
<dbReference type="AlphaFoldDB" id="A0A9E6MRG3"/>
<dbReference type="GO" id="GO:0016787">
    <property type="term" value="F:hydrolase activity"/>
    <property type="evidence" value="ECO:0007669"/>
    <property type="project" value="UniProtKB-KW"/>
</dbReference>
<dbReference type="Pfam" id="PF00702">
    <property type="entry name" value="Hydrolase"/>
    <property type="match status" value="1"/>
</dbReference>
<keyword evidence="2" id="KW-0378">Hydrolase</keyword>
<evidence type="ECO:0000256" key="1">
    <source>
        <dbReference type="SAM" id="MobiDB-lite"/>
    </source>
</evidence>
<accession>A0A9E6MRG3</accession>
<feature type="region of interest" description="Disordered" evidence="1">
    <location>
        <begin position="1"/>
        <end position="28"/>
    </location>
</feature>
<dbReference type="InterPro" id="IPR036412">
    <property type="entry name" value="HAD-like_sf"/>
</dbReference>
<feature type="compositionally biased region" description="Low complexity" evidence="1">
    <location>
        <begin position="1"/>
        <end position="11"/>
    </location>
</feature>
<evidence type="ECO:0000313" key="2">
    <source>
        <dbReference type="EMBL" id="QTU84642.1"/>
    </source>
</evidence>
<dbReference type="RefSeq" id="WP_261428668.1">
    <property type="nucleotide sequence ID" value="NZ_CP072829.1"/>
</dbReference>
<dbReference type="Proteomes" id="UP000671910">
    <property type="component" value="Chromosome"/>
</dbReference>
<dbReference type="EMBL" id="CP072829">
    <property type="protein sequence ID" value="QTU84642.1"/>
    <property type="molecule type" value="Genomic_DNA"/>
</dbReference>
<reference evidence="2" key="1">
    <citation type="submission" date="2021-04" db="EMBL/GenBank/DDBJ databases">
        <title>Novel species in family Eggerthellaceae.</title>
        <authorList>
            <person name="Zhang G."/>
        </authorList>
    </citation>
    <scope>NUCLEOTIDE SEQUENCE</scope>
    <source>
        <strain evidence="2">Zg-886</strain>
    </source>
</reference>
<evidence type="ECO:0000313" key="3">
    <source>
        <dbReference type="Proteomes" id="UP000671910"/>
    </source>
</evidence>
<dbReference type="InterPro" id="IPR023214">
    <property type="entry name" value="HAD_sf"/>
</dbReference>
<sequence length="306" mass="32967">MTTNTESSTETVSKPAGGPTPDANASAPAPATRSYRAVCFDLDGTLLPLDLDVFLQRYFSALGKVAVRSGADPSAFKAGMDAGVRAMAMHDDGCPNDQAFWRHFFAEVDPGSCDWNAVFAAFYEGPFGEIGADVVPDPAAARAVETLRKKGYPLALTTMPMFPIEGVKWRLTWAGVDVDAFVRITAYDNSTATKPHAIYYAENLAALGVDGKDVLMVGNNTVEDLSFMQLGADAFLVTDYMLNPSGMDVNEVRHGTLAEFADWVETLPICENPAVDVRRGLIAREESEAVLVENERAALQDGGARR</sequence>
<dbReference type="Gene3D" id="3.40.50.1000">
    <property type="entry name" value="HAD superfamily/HAD-like"/>
    <property type="match status" value="1"/>
</dbReference>
<gene>
    <name evidence="2" type="ORF">J7S26_01555</name>
</gene>
<name>A0A9E6MRG3_9ACTN</name>